<keyword evidence="6" id="KW-0862">Zinc</keyword>
<evidence type="ECO:0000256" key="4">
    <source>
        <dbReference type="ARBA" id="ARBA00022723"/>
    </source>
</evidence>
<keyword evidence="4" id="KW-0479">Metal-binding</keyword>
<dbReference type="PANTHER" id="PTHR30616">
    <property type="entry name" value="UNCHARACTERIZED PROTEIN YFIH"/>
    <property type="match status" value="1"/>
</dbReference>
<dbReference type="AlphaFoldDB" id="A0A480AHE6"/>
<comment type="catalytic activity">
    <reaction evidence="9">
        <text>S-methyl-5'-thioadenosine + phosphate = 5-(methylsulfanyl)-alpha-D-ribose 1-phosphate + adenine</text>
        <dbReference type="Rhea" id="RHEA:11852"/>
        <dbReference type="ChEBI" id="CHEBI:16708"/>
        <dbReference type="ChEBI" id="CHEBI:17509"/>
        <dbReference type="ChEBI" id="CHEBI:43474"/>
        <dbReference type="ChEBI" id="CHEBI:58533"/>
        <dbReference type="EC" id="2.4.2.28"/>
    </reaction>
    <physiologicalReaction direction="left-to-right" evidence="9">
        <dbReference type="Rhea" id="RHEA:11853"/>
    </physiologicalReaction>
</comment>
<protein>
    <recommendedName>
        <fullName evidence="10">Purine nucleoside phosphorylase</fullName>
    </recommendedName>
</protein>
<evidence type="ECO:0000256" key="9">
    <source>
        <dbReference type="ARBA" id="ARBA00049893"/>
    </source>
</evidence>
<comment type="similarity">
    <text evidence="2 10">Belongs to the purine nucleoside phosphorylase YfiH/LACC1 family.</text>
</comment>
<evidence type="ECO:0000256" key="3">
    <source>
        <dbReference type="ARBA" id="ARBA00022679"/>
    </source>
</evidence>
<evidence type="ECO:0000256" key="7">
    <source>
        <dbReference type="ARBA" id="ARBA00047989"/>
    </source>
</evidence>
<evidence type="ECO:0000256" key="10">
    <source>
        <dbReference type="RuleBase" id="RU361274"/>
    </source>
</evidence>
<dbReference type="CDD" id="cd16833">
    <property type="entry name" value="YfiH"/>
    <property type="match status" value="1"/>
</dbReference>
<dbReference type="RefSeq" id="WP_174246062.1">
    <property type="nucleotide sequence ID" value="NZ_BJCL01000001.1"/>
</dbReference>
<evidence type="ECO:0000256" key="8">
    <source>
        <dbReference type="ARBA" id="ARBA00048968"/>
    </source>
</evidence>
<proteinExistence type="inferred from homology"/>
<keyword evidence="12" id="KW-1185">Reference proteome</keyword>
<reference evidence="12" key="1">
    <citation type="submission" date="2019-03" db="EMBL/GenBank/DDBJ databases">
        <title>Aquabacterium pictum sp.nov., the first bacteriochlorophyll a-containing freshwater bacterium in the genus Aquabacterium of the class Betaproteobacteria.</title>
        <authorList>
            <person name="Hirose S."/>
            <person name="Tank M."/>
            <person name="Hara E."/>
            <person name="Tamaki H."/>
            <person name="Takaichi S."/>
            <person name="Haruta S."/>
            <person name="Hanada S."/>
        </authorList>
    </citation>
    <scope>NUCLEOTIDE SEQUENCE [LARGE SCALE GENOMIC DNA]</scope>
    <source>
        <strain evidence="12">W35</strain>
    </source>
</reference>
<comment type="catalytic activity">
    <reaction evidence="7">
        <text>adenosine + H2O + H(+) = inosine + NH4(+)</text>
        <dbReference type="Rhea" id="RHEA:24408"/>
        <dbReference type="ChEBI" id="CHEBI:15377"/>
        <dbReference type="ChEBI" id="CHEBI:15378"/>
        <dbReference type="ChEBI" id="CHEBI:16335"/>
        <dbReference type="ChEBI" id="CHEBI:17596"/>
        <dbReference type="ChEBI" id="CHEBI:28938"/>
        <dbReference type="EC" id="3.5.4.4"/>
    </reaction>
    <physiologicalReaction direction="left-to-right" evidence="7">
        <dbReference type="Rhea" id="RHEA:24409"/>
    </physiologicalReaction>
</comment>
<dbReference type="InterPro" id="IPR038371">
    <property type="entry name" value="Cu_polyphenol_OxRdtase_sf"/>
</dbReference>
<dbReference type="PANTHER" id="PTHR30616:SF2">
    <property type="entry name" value="PURINE NUCLEOSIDE PHOSPHORYLASE LACC1"/>
    <property type="match status" value="1"/>
</dbReference>
<dbReference type="InterPro" id="IPR011324">
    <property type="entry name" value="Cytotoxic_necrot_fac-like_cat"/>
</dbReference>
<evidence type="ECO:0000256" key="2">
    <source>
        <dbReference type="ARBA" id="ARBA00007353"/>
    </source>
</evidence>
<dbReference type="SUPFAM" id="SSF64438">
    <property type="entry name" value="CNF1/YfiH-like putative cysteine hydrolases"/>
    <property type="match status" value="1"/>
</dbReference>
<dbReference type="Proteomes" id="UP000301751">
    <property type="component" value="Unassembled WGS sequence"/>
</dbReference>
<gene>
    <name evidence="11" type="ORF">AQPW35_01420</name>
</gene>
<name>A0A480AHE6_9BURK</name>
<dbReference type="NCBIfam" id="TIGR00726">
    <property type="entry name" value="peptidoglycan editing factor PgeF"/>
    <property type="match status" value="1"/>
</dbReference>
<dbReference type="GO" id="GO:0005507">
    <property type="term" value="F:copper ion binding"/>
    <property type="evidence" value="ECO:0007669"/>
    <property type="project" value="TreeGrafter"/>
</dbReference>
<keyword evidence="5" id="KW-0378">Hydrolase</keyword>
<evidence type="ECO:0000256" key="1">
    <source>
        <dbReference type="ARBA" id="ARBA00000553"/>
    </source>
</evidence>
<accession>A0A480AHE6</accession>
<evidence type="ECO:0000313" key="12">
    <source>
        <dbReference type="Proteomes" id="UP000301751"/>
    </source>
</evidence>
<dbReference type="Gene3D" id="3.60.140.10">
    <property type="entry name" value="CNF1/YfiH-like putative cysteine hydrolases"/>
    <property type="match status" value="1"/>
</dbReference>
<evidence type="ECO:0000313" key="11">
    <source>
        <dbReference type="EMBL" id="GCL61061.1"/>
    </source>
</evidence>
<keyword evidence="3" id="KW-0808">Transferase</keyword>
<evidence type="ECO:0000256" key="5">
    <source>
        <dbReference type="ARBA" id="ARBA00022801"/>
    </source>
</evidence>
<dbReference type="InterPro" id="IPR003730">
    <property type="entry name" value="Cu_polyphenol_OxRdtase"/>
</dbReference>
<organism evidence="11 12">
    <name type="scientific">Pseudaquabacterium pictum</name>
    <dbReference type="NCBI Taxonomy" id="2315236"/>
    <lineage>
        <taxon>Bacteria</taxon>
        <taxon>Pseudomonadati</taxon>
        <taxon>Pseudomonadota</taxon>
        <taxon>Betaproteobacteria</taxon>
        <taxon>Burkholderiales</taxon>
        <taxon>Sphaerotilaceae</taxon>
        <taxon>Pseudaquabacterium</taxon>
    </lineage>
</organism>
<comment type="catalytic activity">
    <reaction evidence="8">
        <text>adenosine + phosphate = alpha-D-ribose 1-phosphate + adenine</text>
        <dbReference type="Rhea" id="RHEA:27642"/>
        <dbReference type="ChEBI" id="CHEBI:16335"/>
        <dbReference type="ChEBI" id="CHEBI:16708"/>
        <dbReference type="ChEBI" id="CHEBI:43474"/>
        <dbReference type="ChEBI" id="CHEBI:57720"/>
        <dbReference type="EC" id="2.4.2.1"/>
    </reaction>
    <physiologicalReaction direction="left-to-right" evidence="8">
        <dbReference type="Rhea" id="RHEA:27643"/>
    </physiologicalReaction>
</comment>
<dbReference type="EMBL" id="BJCL01000001">
    <property type="protein sequence ID" value="GCL61061.1"/>
    <property type="molecule type" value="Genomic_DNA"/>
</dbReference>
<comment type="caution">
    <text evidence="11">The sequence shown here is derived from an EMBL/GenBank/DDBJ whole genome shotgun (WGS) entry which is preliminary data.</text>
</comment>
<sequence>MPAEPEAVLLPDAIRPGWPAPPAITALMSTRVGGVSVSPFDSLNLRPPALGGEGVDAADAVLENQRRFAQALGAQPVWLNQVHGADVLRLTPDHLAPGAPLLRADASICTTPGIACTVLVADCLPVLFCSADGRAVGAAHAGWRGLAGGVLDHTVAALCAAAGCAPDKLLAWLGPCIGPDAFEVGADVLQAFGADPQTLAPADAALFRFSPRPDGSTRWRADLPGLARRRLAALGLTQVHGGHWCTVAHGSRFFSFRRQPRTGRLAAAIAIRGAG</sequence>
<dbReference type="Pfam" id="PF02578">
    <property type="entry name" value="Cu-oxidase_4"/>
    <property type="match status" value="1"/>
</dbReference>
<evidence type="ECO:0000256" key="6">
    <source>
        <dbReference type="ARBA" id="ARBA00022833"/>
    </source>
</evidence>
<dbReference type="GO" id="GO:0017061">
    <property type="term" value="F:S-methyl-5-thioadenosine phosphorylase activity"/>
    <property type="evidence" value="ECO:0007669"/>
    <property type="project" value="UniProtKB-EC"/>
</dbReference>
<dbReference type="GO" id="GO:0016787">
    <property type="term" value="F:hydrolase activity"/>
    <property type="evidence" value="ECO:0007669"/>
    <property type="project" value="UniProtKB-KW"/>
</dbReference>
<comment type="catalytic activity">
    <reaction evidence="1">
        <text>inosine + phosphate = alpha-D-ribose 1-phosphate + hypoxanthine</text>
        <dbReference type="Rhea" id="RHEA:27646"/>
        <dbReference type="ChEBI" id="CHEBI:17368"/>
        <dbReference type="ChEBI" id="CHEBI:17596"/>
        <dbReference type="ChEBI" id="CHEBI:43474"/>
        <dbReference type="ChEBI" id="CHEBI:57720"/>
        <dbReference type="EC" id="2.4.2.1"/>
    </reaction>
    <physiologicalReaction direction="left-to-right" evidence="1">
        <dbReference type="Rhea" id="RHEA:27647"/>
    </physiologicalReaction>
</comment>